<organism evidence="7 8">
    <name type="scientific">Membranihabitans marinus</name>
    <dbReference type="NCBI Taxonomy" id="1227546"/>
    <lineage>
        <taxon>Bacteria</taxon>
        <taxon>Pseudomonadati</taxon>
        <taxon>Bacteroidota</taxon>
        <taxon>Saprospiria</taxon>
        <taxon>Saprospirales</taxon>
        <taxon>Saprospiraceae</taxon>
        <taxon>Membranihabitans</taxon>
    </lineage>
</organism>
<dbReference type="GO" id="GO:0012505">
    <property type="term" value="C:endomembrane system"/>
    <property type="evidence" value="ECO:0007669"/>
    <property type="project" value="UniProtKB-SubCell"/>
</dbReference>
<dbReference type="Pfam" id="PF06803">
    <property type="entry name" value="DUF1232"/>
    <property type="match status" value="1"/>
</dbReference>
<proteinExistence type="predicted"/>
<evidence type="ECO:0000256" key="4">
    <source>
        <dbReference type="ARBA" id="ARBA00023136"/>
    </source>
</evidence>
<evidence type="ECO:0000313" key="8">
    <source>
        <dbReference type="Proteomes" id="UP000753961"/>
    </source>
</evidence>
<keyword evidence="3 5" id="KW-1133">Transmembrane helix</keyword>
<comment type="caution">
    <text evidence="7">The sequence shown here is derived from an EMBL/GenBank/DDBJ whole genome shotgun (WGS) entry which is preliminary data.</text>
</comment>
<dbReference type="RefSeq" id="WP_222579840.1">
    <property type="nucleotide sequence ID" value="NZ_JAHVHU010000008.1"/>
</dbReference>
<name>A0A953L732_9BACT</name>
<sequence length="117" mass="13643">MRKRKILKYVQSKFQILGYKLAYMVLLQYYAFNNPKTPRWAKNIILGSLGYLLNPFDAIVDVTPFIGYTDDIGIISFALVTISAYINDDVKINARQKLQKWVGELDMESIQEVEKMW</sequence>
<evidence type="ECO:0000256" key="1">
    <source>
        <dbReference type="ARBA" id="ARBA00004127"/>
    </source>
</evidence>
<evidence type="ECO:0000256" key="3">
    <source>
        <dbReference type="ARBA" id="ARBA00022989"/>
    </source>
</evidence>
<evidence type="ECO:0000313" key="7">
    <source>
        <dbReference type="EMBL" id="MBY5958302.1"/>
    </source>
</evidence>
<dbReference type="Proteomes" id="UP000753961">
    <property type="component" value="Unassembled WGS sequence"/>
</dbReference>
<comment type="subcellular location">
    <subcellularLocation>
        <location evidence="1">Endomembrane system</location>
        <topology evidence="1">Multi-pass membrane protein</topology>
    </subcellularLocation>
</comment>
<keyword evidence="8" id="KW-1185">Reference proteome</keyword>
<feature type="domain" description="DUF1232" evidence="6">
    <location>
        <begin position="42"/>
        <end position="77"/>
    </location>
</feature>
<evidence type="ECO:0000256" key="5">
    <source>
        <dbReference type="SAM" id="Phobius"/>
    </source>
</evidence>
<dbReference type="EMBL" id="JAHVHU010000008">
    <property type="protein sequence ID" value="MBY5958302.1"/>
    <property type="molecule type" value="Genomic_DNA"/>
</dbReference>
<gene>
    <name evidence="7" type="ORF">KUV50_09185</name>
</gene>
<evidence type="ECO:0000259" key="6">
    <source>
        <dbReference type="Pfam" id="PF06803"/>
    </source>
</evidence>
<reference evidence="7" key="1">
    <citation type="submission" date="2021-06" db="EMBL/GenBank/DDBJ databases">
        <title>44 bacteria genomes isolated from Dapeng, Shenzhen.</title>
        <authorList>
            <person name="Zheng W."/>
            <person name="Yu S."/>
            <person name="Huang Y."/>
        </authorList>
    </citation>
    <scope>NUCLEOTIDE SEQUENCE</scope>
    <source>
        <strain evidence="7">DP5N28-2</strain>
    </source>
</reference>
<dbReference type="AlphaFoldDB" id="A0A953L732"/>
<evidence type="ECO:0000256" key="2">
    <source>
        <dbReference type="ARBA" id="ARBA00022692"/>
    </source>
</evidence>
<feature type="transmembrane region" description="Helical" evidence="5">
    <location>
        <begin position="12"/>
        <end position="32"/>
    </location>
</feature>
<dbReference type="InterPro" id="IPR010652">
    <property type="entry name" value="DUF1232"/>
</dbReference>
<keyword evidence="2 5" id="KW-0812">Transmembrane</keyword>
<feature type="transmembrane region" description="Helical" evidence="5">
    <location>
        <begin position="65"/>
        <end position="86"/>
    </location>
</feature>
<accession>A0A953L732</accession>
<keyword evidence="4 5" id="KW-0472">Membrane</keyword>
<protein>
    <submittedName>
        <fullName evidence="7">DUF1232 domain-containing protein</fullName>
    </submittedName>
</protein>